<dbReference type="RefSeq" id="WP_346820699.1">
    <property type="nucleotide sequence ID" value="NZ_JBDKWZ010000004.1"/>
</dbReference>
<reference evidence="3 4" key="1">
    <citation type="submission" date="2024-04" db="EMBL/GenBank/DDBJ databases">
        <title>Novel genus in family Flammeovirgaceae.</title>
        <authorList>
            <person name="Nguyen T.H."/>
            <person name="Vuong T.Q."/>
            <person name="Le H."/>
            <person name="Kim S.-G."/>
        </authorList>
    </citation>
    <scope>NUCLEOTIDE SEQUENCE [LARGE SCALE GENOMIC DNA]</scope>
    <source>
        <strain evidence="3 4">JCM 23209</strain>
    </source>
</reference>
<evidence type="ECO:0000256" key="1">
    <source>
        <dbReference type="ARBA" id="ARBA00010876"/>
    </source>
</evidence>
<dbReference type="GO" id="GO:0003723">
    <property type="term" value="F:RNA binding"/>
    <property type="evidence" value="ECO:0007669"/>
    <property type="project" value="InterPro"/>
</dbReference>
<gene>
    <name evidence="3" type="ORF">AAG747_08355</name>
</gene>
<dbReference type="Proteomes" id="UP001403385">
    <property type="component" value="Unassembled WGS sequence"/>
</dbReference>
<dbReference type="GO" id="GO:0000455">
    <property type="term" value="P:enzyme-directed rRNA pseudouridine synthesis"/>
    <property type="evidence" value="ECO:0007669"/>
    <property type="project" value="TreeGrafter"/>
</dbReference>
<dbReference type="PANTHER" id="PTHR21600:SF87">
    <property type="entry name" value="RNA PSEUDOURIDYLATE SYNTHASE DOMAIN-CONTAINING PROTEIN 1"/>
    <property type="match status" value="1"/>
</dbReference>
<evidence type="ECO:0000313" key="4">
    <source>
        <dbReference type="Proteomes" id="UP001403385"/>
    </source>
</evidence>
<dbReference type="InterPro" id="IPR020103">
    <property type="entry name" value="PsdUridine_synth_cat_dom_sf"/>
</dbReference>
<dbReference type="GO" id="GO:0009982">
    <property type="term" value="F:pseudouridine synthase activity"/>
    <property type="evidence" value="ECO:0007669"/>
    <property type="project" value="InterPro"/>
</dbReference>
<dbReference type="CDD" id="cd02869">
    <property type="entry name" value="PseudoU_synth_RluA_like"/>
    <property type="match status" value="1"/>
</dbReference>
<sequence>MKRLTFKELIVFENEHFILVNKPPYISTLDERDLTRPSLIRLAKETYPDIQPCHRLDKETSGIIALAKTPDAYRHLSIQFERRKVDKTYHAVVSGVHDFQHTVVTEPIAVSNKGNVRIDSIDGKKSETVFNTLEIYYQHSLVECKPLTGRMHQIRIHLACLKAPITADILYGGKFSYLSDIKRRFNLKKGTDEEPLIKRVALHAYKLSFENLDGEQITVEAPYPKDLRALVNQLSKNK</sequence>
<evidence type="ECO:0000259" key="2">
    <source>
        <dbReference type="Pfam" id="PF00849"/>
    </source>
</evidence>
<organism evidence="3 4">
    <name type="scientific">Rapidithrix thailandica</name>
    <dbReference type="NCBI Taxonomy" id="413964"/>
    <lineage>
        <taxon>Bacteria</taxon>
        <taxon>Pseudomonadati</taxon>
        <taxon>Bacteroidota</taxon>
        <taxon>Cytophagia</taxon>
        <taxon>Cytophagales</taxon>
        <taxon>Flammeovirgaceae</taxon>
        <taxon>Rapidithrix</taxon>
    </lineage>
</organism>
<name>A0AAW9RSL7_9BACT</name>
<comment type="similarity">
    <text evidence="1">Belongs to the pseudouridine synthase RluA family.</text>
</comment>
<comment type="caution">
    <text evidence="3">The sequence shown here is derived from an EMBL/GenBank/DDBJ whole genome shotgun (WGS) entry which is preliminary data.</text>
</comment>
<dbReference type="Pfam" id="PF00849">
    <property type="entry name" value="PseudoU_synth_2"/>
    <property type="match status" value="1"/>
</dbReference>
<dbReference type="SUPFAM" id="SSF55120">
    <property type="entry name" value="Pseudouridine synthase"/>
    <property type="match status" value="1"/>
</dbReference>
<evidence type="ECO:0000313" key="3">
    <source>
        <dbReference type="EMBL" id="MEN7547917.1"/>
    </source>
</evidence>
<dbReference type="EMBL" id="JBDKWZ010000004">
    <property type="protein sequence ID" value="MEN7547917.1"/>
    <property type="molecule type" value="Genomic_DNA"/>
</dbReference>
<feature type="domain" description="Pseudouridine synthase RsuA/RluA-like" evidence="2">
    <location>
        <begin position="16"/>
        <end position="159"/>
    </location>
</feature>
<protein>
    <submittedName>
        <fullName evidence="3">Pseudouridine synthase</fullName>
    </submittedName>
</protein>
<dbReference type="GO" id="GO:0140098">
    <property type="term" value="F:catalytic activity, acting on RNA"/>
    <property type="evidence" value="ECO:0007669"/>
    <property type="project" value="UniProtKB-ARBA"/>
</dbReference>
<accession>A0AAW9RSL7</accession>
<dbReference type="InterPro" id="IPR050188">
    <property type="entry name" value="RluA_PseudoU_synthase"/>
</dbReference>
<dbReference type="Gene3D" id="3.30.2350.10">
    <property type="entry name" value="Pseudouridine synthase"/>
    <property type="match status" value="1"/>
</dbReference>
<keyword evidence="4" id="KW-1185">Reference proteome</keyword>
<dbReference type="AlphaFoldDB" id="A0AAW9RSL7"/>
<proteinExistence type="inferred from homology"/>
<dbReference type="InterPro" id="IPR006145">
    <property type="entry name" value="PsdUridine_synth_RsuA/RluA"/>
</dbReference>
<dbReference type="PANTHER" id="PTHR21600">
    <property type="entry name" value="MITOCHONDRIAL RNA PSEUDOURIDINE SYNTHASE"/>
    <property type="match status" value="1"/>
</dbReference>